<dbReference type="InterPro" id="IPR050924">
    <property type="entry name" value="Peroxiredoxin_BCP/PrxQ"/>
</dbReference>
<dbReference type="GO" id="GO:0005737">
    <property type="term" value="C:cytoplasm"/>
    <property type="evidence" value="ECO:0007669"/>
    <property type="project" value="TreeGrafter"/>
</dbReference>
<reference evidence="13" key="1">
    <citation type="submission" date="2024-07" db="EMBL/GenBank/DDBJ databases">
        <title>Complete genome sequence of Verrucomicrobiaceae bacterium NT6N.</title>
        <authorList>
            <person name="Huang C."/>
            <person name="Takami H."/>
            <person name="Hamasaki K."/>
        </authorList>
    </citation>
    <scope>NUCLEOTIDE SEQUENCE</scope>
    <source>
        <strain evidence="13">NT6N</strain>
    </source>
</reference>
<evidence type="ECO:0000256" key="6">
    <source>
        <dbReference type="ARBA" id="ARBA00023157"/>
    </source>
</evidence>
<evidence type="ECO:0000256" key="7">
    <source>
        <dbReference type="ARBA" id="ARBA00023284"/>
    </source>
</evidence>
<dbReference type="SUPFAM" id="SSF52833">
    <property type="entry name" value="Thioredoxin-like"/>
    <property type="match status" value="1"/>
</dbReference>
<dbReference type="EC" id="1.11.1.24" evidence="2"/>
<comment type="similarity">
    <text evidence="9">Belongs to the peroxiredoxin family. BCP/PrxQ subfamily.</text>
</comment>
<evidence type="ECO:0000256" key="5">
    <source>
        <dbReference type="ARBA" id="ARBA00023002"/>
    </source>
</evidence>
<feature type="domain" description="Thioredoxin" evidence="12">
    <location>
        <begin position="62"/>
        <end position="236"/>
    </location>
</feature>
<dbReference type="AlphaFoldDB" id="A0AAT9FQ04"/>
<proteinExistence type="inferred from homology"/>
<dbReference type="PROSITE" id="PS51352">
    <property type="entry name" value="THIOREDOXIN_2"/>
    <property type="match status" value="1"/>
</dbReference>
<keyword evidence="4" id="KW-0049">Antioxidant</keyword>
<dbReference type="InterPro" id="IPR036249">
    <property type="entry name" value="Thioredoxin-like_sf"/>
</dbReference>
<accession>A0AAT9FQ04</accession>
<dbReference type="Pfam" id="PF00578">
    <property type="entry name" value="AhpC-TSA"/>
    <property type="match status" value="1"/>
</dbReference>
<dbReference type="GO" id="GO:0045454">
    <property type="term" value="P:cell redox homeostasis"/>
    <property type="evidence" value="ECO:0007669"/>
    <property type="project" value="TreeGrafter"/>
</dbReference>
<keyword evidence="6" id="KW-1015">Disulfide bond</keyword>
<dbReference type="EMBL" id="AP026866">
    <property type="protein sequence ID" value="BDS08015.1"/>
    <property type="molecule type" value="Genomic_DNA"/>
</dbReference>
<dbReference type="InterPro" id="IPR000866">
    <property type="entry name" value="AhpC/TSA"/>
</dbReference>
<dbReference type="Gene3D" id="3.40.30.10">
    <property type="entry name" value="Glutaredoxin"/>
    <property type="match status" value="1"/>
</dbReference>
<sequence length="239" mass="26803">MKLFNIAVGSLLVAANLHADDLQDQLDAKKKAFEEKASAEKIAEYNKGIKSVVESGMLKKALKKGDTAPDFTLKNAVGKEVTLSNLLKDGPVVMTWYRGSWCPYCNIALQSYQQNLPKIKAAGAQFIALTPELPDHSLPTKEKFELEFEVLTDLNNKVANEFKIIFKMTPWVKKAMDDFAGLNKYNGKDYDNGTLPLSATYIITPDRKIAYAFLDAEYRNRATPEMILKELEKINSSKK</sequence>
<dbReference type="PANTHER" id="PTHR42801:SF7">
    <property type="entry name" value="SLL1159 PROTEIN"/>
    <property type="match status" value="1"/>
</dbReference>
<evidence type="ECO:0000313" key="13">
    <source>
        <dbReference type="EMBL" id="BDS08015.1"/>
    </source>
</evidence>
<dbReference type="GO" id="GO:0008379">
    <property type="term" value="F:thioredoxin peroxidase activity"/>
    <property type="evidence" value="ECO:0007669"/>
    <property type="project" value="TreeGrafter"/>
</dbReference>
<evidence type="ECO:0000256" key="4">
    <source>
        <dbReference type="ARBA" id="ARBA00022862"/>
    </source>
</evidence>
<dbReference type="KEGG" id="osu:NT6N_30550"/>
<evidence type="ECO:0000256" key="3">
    <source>
        <dbReference type="ARBA" id="ARBA00022559"/>
    </source>
</evidence>
<gene>
    <name evidence="13" type="ORF">NT6N_30550</name>
</gene>
<dbReference type="CDD" id="cd02970">
    <property type="entry name" value="PRX_like2"/>
    <property type="match status" value="1"/>
</dbReference>
<dbReference type="InterPro" id="IPR013766">
    <property type="entry name" value="Thioredoxin_domain"/>
</dbReference>
<name>A0AAT9FQ04_9BACT</name>
<comment type="catalytic activity">
    <reaction evidence="11">
        <text>a hydroperoxide + [thioredoxin]-dithiol = an alcohol + [thioredoxin]-disulfide + H2O</text>
        <dbReference type="Rhea" id="RHEA:62620"/>
        <dbReference type="Rhea" id="RHEA-COMP:10698"/>
        <dbReference type="Rhea" id="RHEA-COMP:10700"/>
        <dbReference type="ChEBI" id="CHEBI:15377"/>
        <dbReference type="ChEBI" id="CHEBI:29950"/>
        <dbReference type="ChEBI" id="CHEBI:30879"/>
        <dbReference type="ChEBI" id="CHEBI:35924"/>
        <dbReference type="ChEBI" id="CHEBI:50058"/>
        <dbReference type="EC" id="1.11.1.24"/>
    </reaction>
</comment>
<evidence type="ECO:0000256" key="8">
    <source>
        <dbReference type="ARBA" id="ARBA00032824"/>
    </source>
</evidence>
<protein>
    <recommendedName>
        <fullName evidence="2">thioredoxin-dependent peroxiredoxin</fullName>
        <ecNumber evidence="2">1.11.1.24</ecNumber>
    </recommendedName>
    <alternativeName>
        <fullName evidence="8">Thioredoxin peroxidase</fullName>
    </alternativeName>
    <alternativeName>
        <fullName evidence="10">Thioredoxin-dependent peroxiredoxin Bcp</fullName>
    </alternativeName>
</protein>
<keyword evidence="3" id="KW-0575">Peroxidase</keyword>
<evidence type="ECO:0000256" key="11">
    <source>
        <dbReference type="ARBA" id="ARBA00049091"/>
    </source>
</evidence>
<evidence type="ECO:0000259" key="12">
    <source>
        <dbReference type="PROSITE" id="PS51352"/>
    </source>
</evidence>
<evidence type="ECO:0000256" key="2">
    <source>
        <dbReference type="ARBA" id="ARBA00013017"/>
    </source>
</evidence>
<dbReference type="PANTHER" id="PTHR42801">
    <property type="entry name" value="THIOREDOXIN-DEPENDENT PEROXIDE REDUCTASE"/>
    <property type="match status" value="1"/>
</dbReference>
<organism evidence="13">
    <name type="scientific">Oceaniferula spumae</name>
    <dbReference type="NCBI Taxonomy" id="2979115"/>
    <lineage>
        <taxon>Bacteria</taxon>
        <taxon>Pseudomonadati</taxon>
        <taxon>Verrucomicrobiota</taxon>
        <taxon>Verrucomicrobiia</taxon>
        <taxon>Verrucomicrobiales</taxon>
        <taxon>Verrucomicrobiaceae</taxon>
        <taxon>Oceaniferula</taxon>
    </lineage>
</organism>
<dbReference type="GO" id="GO:0034599">
    <property type="term" value="P:cellular response to oxidative stress"/>
    <property type="evidence" value="ECO:0007669"/>
    <property type="project" value="TreeGrafter"/>
</dbReference>
<comment type="function">
    <text evidence="1">Thiol-specific peroxidase that catalyzes the reduction of hydrogen peroxide and organic hydroperoxides to water and alcohols, respectively. Plays a role in cell protection against oxidative stress by detoxifying peroxides and as sensor of hydrogen peroxide-mediated signaling events.</text>
</comment>
<evidence type="ECO:0000256" key="10">
    <source>
        <dbReference type="ARBA" id="ARBA00042639"/>
    </source>
</evidence>
<keyword evidence="7" id="KW-0676">Redox-active center</keyword>
<evidence type="ECO:0000256" key="1">
    <source>
        <dbReference type="ARBA" id="ARBA00003330"/>
    </source>
</evidence>
<keyword evidence="5" id="KW-0560">Oxidoreductase</keyword>
<evidence type="ECO:0000256" key="9">
    <source>
        <dbReference type="ARBA" id="ARBA00038489"/>
    </source>
</evidence>